<dbReference type="GO" id="GO:0019755">
    <property type="term" value="P:one-carbon compound transport"/>
    <property type="evidence" value="ECO:0007669"/>
    <property type="project" value="UniProtKB-ARBA"/>
</dbReference>
<comment type="subcellular location">
    <subcellularLocation>
        <location evidence="1">Endomembrane system</location>
        <topology evidence="1">Multi-pass membrane protein</topology>
    </subcellularLocation>
</comment>
<evidence type="ECO:0000256" key="7">
    <source>
        <dbReference type="SAM" id="Phobius"/>
    </source>
</evidence>
<keyword evidence="3 7" id="KW-0812">Transmembrane</keyword>
<dbReference type="InterPro" id="IPR023271">
    <property type="entry name" value="Aquaporin-like"/>
</dbReference>
<dbReference type="PRINTS" id="PR00783">
    <property type="entry name" value="MINTRINSICP"/>
</dbReference>
<dbReference type="Pfam" id="PF00230">
    <property type="entry name" value="MIP"/>
    <property type="match status" value="1"/>
</dbReference>
<evidence type="ECO:0000256" key="4">
    <source>
        <dbReference type="ARBA" id="ARBA00022737"/>
    </source>
</evidence>
<reference evidence="8" key="1">
    <citation type="submission" date="2024-03" db="EMBL/GenBank/DDBJ databases">
        <title>Eukaryotic viruses encode the ribosomal protein eL40.</title>
        <authorList>
            <person name="Thomy J."/>
            <person name="Schvarcz C.R."/>
            <person name="McBeain K.A."/>
            <person name="Edwards K.F."/>
            <person name="Steward G.F."/>
        </authorList>
    </citation>
    <scope>NUCLEOTIDE SEQUENCE</scope>
    <source>
        <strain evidence="8">FloV-SA2</strain>
    </source>
</reference>
<dbReference type="InterPro" id="IPR034294">
    <property type="entry name" value="Aquaporin_transptr"/>
</dbReference>
<feature type="transmembrane region" description="Helical" evidence="7">
    <location>
        <begin position="71"/>
        <end position="91"/>
    </location>
</feature>
<dbReference type="GO" id="GO:0015250">
    <property type="term" value="F:water channel activity"/>
    <property type="evidence" value="ECO:0007669"/>
    <property type="project" value="TreeGrafter"/>
</dbReference>
<dbReference type="EMBL" id="PP542043">
    <property type="protein sequence ID" value="XDO02192.1"/>
    <property type="molecule type" value="Genomic_DNA"/>
</dbReference>
<keyword evidence="2" id="KW-0813">Transport</keyword>
<gene>
    <name evidence="8" type="ORF">FloV-SA2_00374</name>
</gene>
<name>A0AB39J9G0_9VIRU</name>
<organism evidence="8">
    <name type="scientific">Florenciella sp. virus SA2</name>
    <dbReference type="NCBI Taxonomy" id="3240092"/>
    <lineage>
        <taxon>Viruses</taxon>
    </lineage>
</organism>
<keyword evidence="6 7" id="KW-0472">Membrane</keyword>
<dbReference type="PANTHER" id="PTHR45665">
    <property type="entry name" value="AQUAPORIN-8"/>
    <property type="match status" value="1"/>
</dbReference>
<evidence type="ECO:0000256" key="1">
    <source>
        <dbReference type="ARBA" id="ARBA00004127"/>
    </source>
</evidence>
<evidence type="ECO:0000256" key="6">
    <source>
        <dbReference type="ARBA" id="ARBA00023136"/>
    </source>
</evidence>
<sequence>MLKFFVELVGTFFFISVILIAANANIKWVAFPIGFALAMVIYWGGSISGGHFNPAVSTVFFMNNKLSSSNYVLYIICQVLGGLGALMYYNAYKSFKA</sequence>
<proteinExistence type="predicted"/>
<feature type="transmembrane region" description="Helical" evidence="7">
    <location>
        <begin position="29"/>
        <end position="51"/>
    </location>
</feature>
<dbReference type="PANTHER" id="PTHR45665:SF9">
    <property type="entry name" value="AQUAPORIN-8"/>
    <property type="match status" value="1"/>
</dbReference>
<keyword evidence="5 7" id="KW-1133">Transmembrane helix</keyword>
<accession>A0AB39J9G0</accession>
<dbReference type="GO" id="GO:0016020">
    <property type="term" value="C:membrane"/>
    <property type="evidence" value="ECO:0007669"/>
    <property type="project" value="InterPro"/>
</dbReference>
<dbReference type="InterPro" id="IPR000425">
    <property type="entry name" value="MIP"/>
</dbReference>
<keyword evidence="4" id="KW-0677">Repeat</keyword>
<protein>
    <submittedName>
        <fullName evidence="8">Aquaporin</fullName>
    </submittedName>
</protein>
<evidence type="ECO:0000256" key="3">
    <source>
        <dbReference type="ARBA" id="ARBA00022692"/>
    </source>
</evidence>
<evidence type="ECO:0000256" key="2">
    <source>
        <dbReference type="ARBA" id="ARBA00022448"/>
    </source>
</evidence>
<dbReference type="SUPFAM" id="SSF81338">
    <property type="entry name" value="Aquaporin-like"/>
    <property type="match status" value="1"/>
</dbReference>
<dbReference type="Gene3D" id="1.20.1080.10">
    <property type="entry name" value="Glycerol uptake facilitator protein"/>
    <property type="match status" value="1"/>
</dbReference>
<evidence type="ECO:0000256" key="5">
    <source>
        <dbReference type="ARBA" id="ARBA00022989"/>
    </source>
</evidence>
<evidence type="ECO:0000313" key="8">
    <source>
        <dbReference type="EMBL" id="XDO02192.1"/>
    </source>
</evidence>
<feature type="transmembrane region" description="Helical" evidence="7">
    <location>
        <begin position="6"/>
        <end position="22"/>
    </location>
</feature>